<evidence type="ECO:0000313" key="2">
    <source>
        <dbReference type="Proteomes" id="UP001157439"/>
    </source>
</evidence>
<reference evidence="1 2" key="1">
    <citation type="journal article" date="2014" name="Int. J. Syst. Evol. Microbiol.">
        <title>Complete genome sequence of Corynebacterium casei LMG S-19264T (=DSM 44701T), isolated from a smear-ripened cheese.</title>
        <authorList>
            <consortium name="US DOE Joint Genome Institute (JGI-PGF)"/>
            <person name="Walter F."/>
            <person name="Albersmeier A."/>
            <person name="Kalinowski J."/>
            <person name="Ruckert C."/>
        </authorList>
    </citation>
    <scope>NUCLEOTIDE SEQUENCE [LARGE SCALE GENOMIC DNA]</scope>
    <source>
        <strain evidence="1 2">NBRC 112785</strain>
    </source>
</reference>
<name>A0AA37TMV1_9GAMM</name>
<keyword evidence="2" id="KW-1185">Reference proteome</keyword>
<dbReference type="AlphaFoldDB" id="A0AA37TMV1"/>
<protein>
    <submittedName>
        <fullName evidence="1">Uncharacterized protein</fullName>
    </submittedName>
</protein>
<accession>A0AA37TMV1</accession>
<evidence type="ECO:0000313" key="1">
    <source>
        <dbReference type="EMBL" id="GLS83248.1"/>
    </source>
</evidence>
<gene>
    <name evidence="1" type="ORF">GCM10007894_12250</name>
</gene>
<dbReference type="Proteomes" id="UP001157439">
    <property type="component" value="Unassembled WGS sequence"/>
</dbReference>
<dbReference type="RefSeq" id="WP_095497190.1">
    <property type="nucleotide sequence ID" value="NZ_BSPO01000002.1"/>
</dbReference>
<sequence>MSRHFEELAKAAICNSGVMKLTLIGLSVEADVNGVSYTSISGLATFACTESKWIRKGLILLKRHHYIFTATSLKDISEQCRFEITLNASVLQAAAPRGYTHLAR</sequence>
<dbReference type="EMBL" id="BSPO01000002">
    <property type="protein sequence ID" value="GLS83248.1"/>
    <property type="molecule type" value="Genomic_DNA"/>
</dbReference>
<proteinExistence type="predicted"/>
<comment type="caution">
    <text evidence="1">The sequence shown here is derived from an EMBL/GenBank/DDBJ whole genome shotgun (WGS) entry which is preliminary data.</text>
</comment>
<organism evidence="1 2">
    <name type="scientific">Paraferrimonas haliotis</name>
    <dbReference type="NCBI Taxonomy" id="2013866"/>
    <lineage>
        <taxon>Bacteria</taxon>
        <taxon>Pseudomonadati</taxon>
        <taxon>Pseudomonadota</taxon>
        <taxon>Gammaproteobacteria</taxon>
        <taxon>Alteromonadales</taxon>
        <taxon>Ferrimonadaceae</taxon>
        <taxon>Paraferrimonas</taxon>
    </lineage>
</organism>